<sequence length="60" mass="6788">METKTGIPGVPFTNDELQDRLKLAFKMFKHYPSHETALDLKQATGDYYSKHVNGNPFVGC</sequence>
<dbReference type="AlphaFoldDB" id="A0A0F9SFI0"/>
<reference evidence="1" key="1">
    <citation type="journal article" date="2015" name="Nature">
        <title>Complex archaea that bridge the gap between prokaryotes and eukaryotes.</title>
        <authorList>
            <person name="Spang A."/>
            <person name="Saw J.H."/>
            <person name="Jorgensen S.L."/>
            <person name="Zaremba-Niedzwiedzka K."/>
            <person name="Martijn J."/>
            <person name="Lind A.E."/>
            <person name="van Eijk R."/>
            <person name="Schleper C."/>
            <person name="Guy L."/>
            <person name="Ettema T.J."/>
        </authorList>
    </citation>
    <scope>NUCLEOTIDE SEQUENCE</scope>
</reference>
<gene>
    <name evidence="1" type="ORF">LCGC14_0857190</name>
</gene>
<dbReference type="EMBL" id="LAZR01002584">
    <property type="protein sequence ID" value="KKN28153.1"/>
    <property type="molecule type" value="Genomic_DNA"/>
</dbReference>
<protein>
    <submittedName>
        <fullName evidence="1">Uncharacterized protein</fullName>
    </submittedName>
</protein>
<comment type="caution">
    <text evidence="1">The sequence shown here is derived from an EMBL/GenBank/DDBJ whole genome shotgun (WGS) entry which is preliminary data.</text>
</comment>
<evidence type="ECO:0000313" key="1">
    <source>
        <dbReference type="EMBL" id="KKN28153.1"/>
    </source>
</evidence>
<organism evidence="1">
    <name type="scientific">marine sediment metagenome</name>
    <dbReference type="NCBI Taxonomy" id="412755"/>
    <lineage>
        <taxon>unclassified sequences</taxon>
        <taxon>metagenomes</taxon>
        <taxon>ecological metagenomes</taxon>
    </lineage>
</organism>
<proteinExistence type="predicted"/>
<name>A0A0F9SFI0_9ZZZZ</name>
<accession>A0A0F9SFI0</accession>